<dbReference type="AlphaFoldDB" id="A0A6C0J488"/>
<sequence>MSSPEAVASMLISYYVENGVDSEMPLRVAMTYDETDTEYITEILLSIYIECNKLYNSGALNISQTVYAECLSHVFLSINYMIKTELCKRDKLHEVINFIKIQANGIGTRNPYHPFTIRENCINAKLPFPDTMDNLYYNTDMLSDIVNIHDADPSSDSVLLIKFLKYHHEDEEEDVEDIF</sequence>
<protein>
    <submittedName>
        <fullName evidence="1">Uncharacterized protein</fullName>
    </submittedName>
</protein>
<evidence type="ECO:0000313" key="1">
    <source>
        <dbReference type="EMBL" id="QHU00515.1"/>
    </source>
</evidence>
<name>A0A6C0J488_9ZZZZ</name>
<reference evidence="1" key="1">
    <citation type="journal article" date="2020" name="Nature">
        <title>Giant virus diversity and host interactions through global metagenomics.</title>
        <authorList>
            <person name="Schulz F."/>
            <person name="Roux S."/>
            <person name="Paez-Espino D."/>
            <person name="Jungbluth S."/>
            <person name="Walsh D.A."/>
            <person name="Denef V.J."/>
            <person name="McMahon K.D."/>
            <person name="Konstantinidis K.T."/>
            <person name="Eloe-Fadrosh E.A."/>
            <person name="Kyrpides N.C."/>
            <person name="Woyke T."/>
        </authorList>
    </citation>
    <scope>NUCLEOTIDE SEQUENCE</scope>
    <source>
        <strain evidence="1">GVMAG-M-3300025860-20</strain>
    </source>
</reference>
<accession>A0A6C0J488</accession>
<organism evidence="1">
    <name type="scientific">viral metagenome</name>
    <dbReference type="NCBI Taxonomy" id="1070528"/>
    <lineage>
        <taxon>unclassified sequences</taxon>
        <taxon>metagenomes</taxon>
        <taxon>organismal metagenomes</taxon>
    </lineage>
</organism>
<proteinExistence type="predicted"/>
<dbReference type="EMBL" id="MN740327">
    <property type="protein sequence ID" value="QHU00515.1"/>
    <property type="molecule type" value="Genomic_DNA"/>
</dbReference>